<gene>
    <name evidence="1" type="ORF">LTR09_011688</name>
</gene>
<comment type="caution">
    <text evidence="1">The sequence shown here is derived from an EMBL/GenBank/DDBJ whole genome shotgun (WGS) entry which is preliminary data.</text>
</comment>
<dbReference type="InterPro" id="IPR020915">
    <property type="entry name" value="UPF0311"/>
</dbReference>
<keyword evidence="2" id="KW-1185">Reference proteome</keyword>
<evidence type="ECO:0000313" key="2">
    <source>
        <dbReference type="Proteomes" id="UP001271007"/>
    </source>
</evidence>
<evidence type="ECO:0000313" key="1">
    <source>
        <dbReference type="EMBL" id="KAK3046847.1"/>
    </source>
</evidence>
<proteinExistence type="predicted"/>
<accession>A0AAJ0DBA8</accession>
<protein>
    <submittedName>
        <fullName evidence="1">Uncharacterized protein</fullName>
    </submittedName>
</protein>
<name>A0AAJ0DBA8_9PEZI</name>
<dbReference type="AlphaFoldDB" id="A0AAJ0DBA8"/>
<dbReference type="Proteomes" id="UP001271007">
    <property type="component" value="Unassembled WGS sequence"/>
</dbReference>
<organism evidence="1 2">
    <name type="scientific">Extremus antarcticus</name>
    <dbReference type="NCBI Taxonomy" id="702011"/>
    <lineage>
        <taxon>Eukaryota</taxon>
        <taxon>Fungi</taxon>
        <taxon>Dikarya</taxon>
        <taxon>Ascomycota</taxon>
        <taxon>Pezizomycotina</taxon>
        <taxon>Dothideomycetes</taxon>
        <taxon>Dothideomycetidae</taxon>
        <taxon>Mycosphaerellales</taxon>
        <taxon>Extremaceae</taxon>
        <taxon>Extremus</taxon>
    </lineage>
</organism>
<dbReference type="PANTHER" id="PTHR37315">
    <property type="entry name" value="UPF0311 PROTEIN BLR7842"/>
    <property type="match status" value="1"/>
</dbReference>
<dbReference type="Pfam" id="PF11578">
    <property type="entry name" value="DUF3237"/>
    <property type="match status" value="1"/>
</dbReference>
<dbReference type="PANTHER" id="PTHR37315:SF1">
    <property type="entry name" value="UPF0311 PROTEIN BLR7842"/>
    <property type="match status" value="1"/>
</dbReference>
<dbReference type="Gene3D" id="2.40.160.20">
    <property type="match status" value="1"/>
</dbReference>
<reference evidence="1" key="1">
    <citation type="submission" date="2023-04" db="EMBL/GenBank/DDBJ databases">
        <title>Black Yeasts Isolated from many extreme environments.</title>
        <authorList>
            <person name="Coleine C."/>
            <person name="Stajich J.E."/>
            <person name="Selbmann L."/>
        </authorList>
    </citation>
    <scope>NUCLEOTIDE SEQUENCE</scope>
    <source>
        <strain evidence="1">CCFEE 5312</strain>
    </source>
</reference>
<sequence length="170" mass="18947">MPPTLHPVFTYRAFISKPDTLALGATKGGAHRICVPVTDGFLRGTGKAAGIDFEIVQGGSDWPRADPGTRIIHLDSRFNARNTETGEVLYGYYPGITRPDPEMQKCLERSPEARTTEGREHYWVMTPTFEVSGEGMKWMEQTVFVAHGHWFVPGDGRQAVEYEVYKVVSG</sequence>
<dbReference type="EMBL" id="JAWDJX010000077">
    <property type="protein sequence ID" value="KAK3046847.1"/>
    <property type="molecule type" value="Genomic_DNA"/>
</dbReference>